<evidence type="ECO:0008006" key="7">
    <source>
        <dbReference type="Google" id="ProtNLM"/>
    </source>
</evidence>
<dbReference type="PANTHER" id="PTHR23240">
    <property type="entry name" value="DNA CROSS-LINK REPAIR PROTEIN PSO2/SNM1-RELATED"/>
    <property type="match status" value="1"/>
</dbReference>
<dbReference type="GO" id="GO:0035312">
    <property type="term" value="F:5'-3' DNA exonuclease activity"/>
    <property type="evidence" value="ECO:0007669"/>
    <property type="project" value="TreeGrafter"/>
</dbReference>
<dbReference type="GO" id="GO:0006303">
    <property type="term" value="P:double-strand break repair via nonhomologous end joining"/>
    <property type="evidence" value="ECO:0007669"/>
    <property type="project" value="TreeGrafter"/>
</dbReference>
<dbReference type="Gene3D" id="3.40.50.12650">
    <property type="match status" value="1"/>
</dbReference>
<evidence type="ECO:0000256" key="2">
    <source>
        <dbReference type="ARBA" id="ARBA00022801"/>
    </source>
</evidence>
<keyword evidence="2" id="KW-0378">Hydrolase</keyword>
<feature type="region of interest" description="Disordered" evidence="4">
    <location>
        <begin position="562"/>
        <end position="595"/>
    </location>
</feature>
<dbReference type="GeneID" id="37008467"/>
<name>A0A2V1B217_9ASCO</name>
<evidence type="ECO:0000313" key="6">
    <source>
        <dbReference type="Proteomes" id="UP000244309"/>
    </source>
</evidence>
<dbReference type="VEuPathDB" id="FungiDB:CXQ85_003136"/>
<dbReference type="GO" id="GO:0003684">
    <property type="term" value="F:damaged DNA binding"/>
    <property type="evidence" value="ECO:0007669"/>
    <property type="project" value="TreeGrafter"/>
</dbReference>
<keyword evidence="1" id="KW-0540">Nuclease</keyword>
<dbReference type="RefSeq" id="XP_025344341.1">
    <property type="nucleotide sequence ID" value="XM_025486791.1"/>
</dbReference>
<evidence type="ECO:0000256" key="4">
    <source>
        <dbReference type="SAM" id="MobiDB-lite"/>
    </source>
</evidence>
<evidence type="ECO:0000256" key="1">
    <source>
        <dbReference type="ARBA" id="ARBA00022722"/>
    </source>
</evidence>
<dbReference type="SUPFAM" id="SSF56281">
    <property type="entry name" value="Metallo-hydrolase/oxidoreductase"/>
    <property type="match status" value="1"/>
</dbReference>
<protein>
    <recommendedName>
        <fullName evidence="7">Metallo-beta-lactamase domain-containing protein</fullName>
    </recommendedName>
</protein>
<keyword evidence="6" id="KW-1185">Reference proteome</keyword>
<evidence type="ECO:0000256" key="3">
    <source>
        <dbReference type="ARBA" id="ARBA00022839"/>
    </source>
</evidence>
<sequence>MPFDGRIREFPLLGVDKFNTSCSSFLLTHCHADHLVGLLSRSFGGLVYCSEDTKRLLSLKKEYQRVLPLLETKKYHEPFEVVLAPLGSSHDSEYHTVTVTVTLLPAYHCLGATMFLVESETKSVLCTGDVRAEDWWRASLNTFPALFPYLNGCKTLDNIYADMTFSYRGEPYIEIPPNNAGIHTAIRLLEEFPRDPEIVYSFHDTTLGFDQSWAFIASYFRAALHVCDPTLRNQIEIVAKSDTVNGPSLAAAMARYNQKNTKRGIFHVCPKGCSDVDSLSEEPYVVKIKQCINFNIMDLTGACFPLSLESLRVDEKANLKMLRQTKLGTRIYNLRDREWVLPKDGTELLPADIKLIFSRHSSFTETARLVSMFRPKQVYPTEDQGSWLNGFMMSRLFGEFCSGQEFTFDKEQQSLYGKLPPQDIIDRPVATVDRWNVDECKEEEKFVEEVSKEESVALINIRKVVQASAFMNKRSAEDQDFVNKRKKDFKLQKITEGRRDISYRKFIEEQQQKYYKKHNLPGYKRDYESAKYQRKFDSTLGGSSDYDTDSCSSSSDIFRMKRPAVNESPARKVSHDSSVVDETQPSQPPQARWKAKQGSFVASSFNTYEESLRPKEAVSLSQSCSQTSILFRSKSTTILEDLSRTQWPGAA</sequence>
<dbReference type="OrthoDB" id="5561659at2759"/>
<organism evidence="5 6">
    <name type="scientific">Candidozyma haemuli</name>
    <dbReference type="NCBI Taxonomy" id="45357"/>
    <lineage>
        <taxon>Eukaryota</taxon>
        <taxon>Fungi</taxon>
        <taxon>Dikarya</taxon>
        <taxon>Ascomycota</taxon>
        <taxon>Saccharomycotina</taxon>
        <taxon>Pichiomycetes</taxon>
        <taxon>Metschnikowiaceae</taxon>
        <taxon>Candidozyma</taxon>
    </lineage>
</organism>
<accession>A0A2V1B217</accession>
<dbReference type="InterPro" id="IPR036866">
    <property type="entry name" value="RibonucZ/Hydroxyglut_hydro"/>
</dbReference>
<reference evidence="5 6" key="1">
    <citation type="submission" date="2017-12" db="EMBL/GenBank/DDBJ databases">
        <title>Genome Sequence of a Multidrug-Resistant Candida haemulonii Isolate from a Patient with Chronic Leg Ulcers in Israel.</title>
        <authorList>
            <person name="Chow N.A."/>
            <person name="Gade L."/>
            <person name="Batra D."/>
            <person name="Rowe L.A."/>
            <person name="Ben-Ami R."/>
            <person name="Loparev V.N."/>
            <person name="Litvintseva A.P."/>
        </authorList>
    </citation>
    <scope>NUCLEOTIDE SEQUENCE [LARGE SCALE GENOMIC DNA]</scope>
    <source>
        <strain evidence="5 6">B11899</strain>
    </source>
</reference>
<evidence type="ECO:0000313" key="5">
    <source>
        <dbReference type="EMBL" id="PVH23401.1"/>
    </source>
</evidence>
<feature type="compositionally biased region" description="Polar residues" evidence="4">
    <location>
        <begin position="576"/>
        <end position="585"/>
    </location>
</feature>
<dbReference type="GO" id="GO:0036297">
    <property type="term" value="P:interstrand cross-link repair"/>
    <property type="evidence" value="ECO:0007669"/>
    <property type="project" value="TreeGrafter"/>
</dbReference>
<comment type="caution">
    <text evidence="5">The sequence shown here is derived from an EMBL/GenBank/DDBJ whole genome shotgun (WGS) entry which is preliminary data.</text>
</comment>
<dbReference type="Proteomes" id="UP000244309">
    <property type="component" value="Unassembled WGS sequence"/>
</dbReference>
<dbReference type="PANTHER" id="PTHR23240:SF8">
    <property type="entry name" value="PROTEIN ARTEMIS"/>
    <property type="match status" value="1"/>
</dbReference>
<proteinExistence type="predicted"/>
<keyword evidence="3" id="KW-0269">Exonuclease</keyword>
<dbReference type="Gene3D" id="3.60.15.10">
    <property type="entry name" value="Ribonuclease Z/Hydroxyacylglutathione hydrolase-like"/>
    <property type="match status" value="1"/>
</dbReference>
<gene>
    <name evidence="5" type="ORF">CXQ85_003136</name>
</gene>
<dbReference type="AlphaFoldDB" id="A0A2V1B217"/>
<dbReference type="STRING" id="45357.A0A2V1B217"/>
<dbReference type="EMBL" id="PKFO01000010">
    <property type="protein sequence ID" value="PVH23401.1"/>
    <property type="molecule type" value="Genomic_DNA"/>
</dbReference>
<dbReference type="GO" id="GO:0000723">
    <property type="term" value="P:telomere maintenance"/>
    <property type="evidence" value="ECO:0007669"/>
    <property type="project" value="TreeGrafter"/>
</dbReference>